<reference evidence="2 3" key="1">
    <citation type="journal article" date="2019" name="Mol. Ecol. Resour.">
        <title>Improving Illumina assemblies with Hi-C and long reads: an example with the North African dromedary.</title>
        <authorList>
            <person name="Elbers J.P."/>
            <person name="Rogers M.F."/>
            <person name="Perelman P.L."/>
            <person name="Proskuryakova A.A."/>
            <person name="Serdyukova N.A."/>
            <person name="Johnson W.E."/>
            <person name="Horin P."/>
            <person name="Corander J."/>
            <person name="Murphy D."/>
            <person name="Burger P.A."/>
        </authorList>
    </citation>
    <scope>NUCLEOTIDE SEQUENCE [LARGE SCALE GENOMIC DNA]</scope>
    <source>
        <strain evidence="2">Drom800</strain>
        <tissue evidence="2">Blood</tissue>
    </source>
</reference>
<name>A0A5N4DBI9_CAMDR</name>
<evidence type="ECO:0000313" key="3">
    <source>
        <dbReference type="Proteomes" id="UP000299084"/>
    </source>
</evidence>
<keyword evidence="3" id="KW-1185">Reference proteome</keyword>
<proteinExistence type="predicted"/>
<sequence>MPSQHMGNFTHSLQSECRDSSLPGRCGRLAPSGWEKSRVGGQRGVPWLCCWTTRLPWSPVLIHDGDAGPGLRTGPSKADDGPADSSSPAPCLGRKSRVFPPGQRDCGTGCDPGDREPREGGPWPLWAPAFPGRAPLGRENFQKLVSALAPRGFLPLPGMLTGRPTGQPSEPSDPSAQAFISSRSFKPAGSSAGHHGARVPELGPHGMDPFSADGRWRGGSRSPEAWPRPSDLPCCDCFVRLLVSKAPSGAGGQEEAQTPEGSGFLLPALQHARATCRHGPAGLRGRAESARRTRSEPTAVRGSRRSRFSRGTSVDVARCFCVLGISLGRAELVPSPHTCSLPLLQGGCSHLWEKDWDSWGWLPGSRGAVPGVGTGSRPGARFSEVDAADPCWGLTGNPSLVPDKEGGNTWLQVQHGAWRVVKRGSDWSKVTQLTHSHELRMKNQRSCTEPPKEAPSIGPGALGCESPVCTPAAPAMVPGDLTSTAAAEHVQLPPGQGVVHRGAGKMASHEQTCVGFLAHVCLWGLQGRPR</sequence>
<comment type="caution">
    <text evidence="2">The sequence shown here is derived from an EMBL/GenBank/DDBJ whole genome shotgun (WGS) entry which is preliminary data.</text>
</comment>
<dbReference type="Proteomes" id="UP000299084">
    <property type="component" value="Unassembled WGS sequence"/>
</dbReference>
<feature type="compositionally biased region" description="Basic and acidic residues" evidence="1">
    <location>
        <begin position="285"/>
        <end position="295"/>
    </location>
</feature>
<feature type="region of interest" description="Disordered" evidence="1">
    <location>
        <begin position="279"/>
        <end position="306"/>
    </location>
</feature>
<protein>
    <submittedName>
        <fullName evidence="2">Uncharacterized protein</fullName>
    </submittedName>
</protein>
<dbReference type="AlphaFoldDB" id="A0A5N4DBI9"/>
<feature type="region of interest" description="Disordered" evidence="1">
    <location>
        <begin position="1"/>
        <end position="21"/>
    </location>
</feature>
<feature type="region of interest" description="Disordered" evidence="1">
    <location>
        <begin position="185"/>
        <end position="207"/>
    </location>
</feature>
<dbReference type="EMBL" id="JWIN03000013">
    <property type="protein sequence ID" value="KAB1268534.1"/>
    <property type="molecule type" value="Genomic_DNA"/>
</dbReference>
<accession>A0A5N4DBI9</accession>
<gene>
    <name evidence="2" type="ORF">Cadr_000013127</name>
</gene>
<organism evidence="2 3">
    <name type="scientific">Camelus dromedarius</name>
    <name type="common">Dromedary</name>
    <name type="synonym">Arabian camel</name>
    <dbReference type="NCBI Taxonomy" id="9838"/>
    <lineage>
        <taxon>Eukaryota</taxon>
        <taxon>Metazoa</taxon>
        <taxon>Chordata</taxon>
        <taxon>Craniata</taxon>
        <taxon>Vertebrata</taxon>
        <taxon>Euteleostomi</taxon>
        <taxon>Mammalia</taxon>
        <taxon>Eutheria</taxon>
        <taxon>Laurasiatheria</taxon>
        <taxon>Artiodactyla</taxon>
        <taxon>Tylopoda</taxon>
        <taxon>Camelidae</taxon>
        <taxon>Camelus</taxon>
    </lineage>
</organism>
<feature type="compositionally biased region" description="Polar residues" evidence="1">
    <location>
        <begin position="1"/>
        <end position="15"/>
    </location>
</feature>
<feature type="region of interest" description="Disordered" evidence="1">
    <location>
        <begin position="66"/>
        <end position="126"/>
    </location>
</feature>
<evidence type="ECO:0000256" key="1">
    <source>
        <dbReference type="SAM" id="MobiDB-lite"/>
    </source>
</evidence>
<evidence type="ECO:0000313" key="2">
    <source>
        <dbReference type="EMBL" id="KAB1268534.1"/>
    </source>
</evidence>